<evidence type="ECO:0000313" key="2">
    <source>
        <dbReference type="EMBL" id="OAA56859.1"/>
    </source>
</evidence>
<sequence length="380" mass="42440">MADSLTFGSAAWMSGEEYGGEYAVRIKQFINKIDEKALLSYASSLRGEQPCTISPEFSVGSFNLVHKIQFNDGVEWVARLQMPPIRDGGSVMVSPATQERMILDMQSELATMEFVRQNTGITIPRVYAYDLNGQNDVGCPFSIIEYVDGNTAEEVSRNYPGEHEGIPAQFEEKLVETGTGPHNTAAEFYADYPLALSRSLGEQPVSGQDELMQAFRSLAASFPSDGSGEGFGLANYDLNLNNILVDREFNVLTVIDWDFVVSVPDAALYRFPFLMGVSCAVPGVVDAHSKVIKQEQLRRRFAEVVEEVAQQQAGKDCEGANKLHKHLFTRSGFFSKEAVAFRSLIRVKMRQDWVNDTWLRGLKWLSQHDEMQVAQFYLPG</sequence>
<dbReference type="InterPro" id="IPR051678">
    <property type="entry name" value="AGP_Transferase"/>
</dbReference>
<keyword evidence="2" id="KW-0808">Transferase</keyword>
<keyword evidence="3" id="KW-1185">Reference proteome</keyword>
<dbReference type="OrthoDB" id="10003767at2759"/>
<protein>
    <submittedName>
        <fullName evidence="2">Protein kinase-like domain protein</fullName>
    </submittedName>
</protein>
<comment type="caution">
    <text evidence="2">The sequence shown here is derived from an EMBL/GenBank/DDBJ whole genome shotgun (WGS) entry which is preliminary data.</text>
</comment>
<dbReference type="GeneID" id="30023667"/>
<dbReference type="InterPro" id="IPR011009">
    <property type="entry name" value="Kinase-like_dom_sf"/>
</dbReference>
<name>A0A167PNN0_CORFA</name>
<reference evidence="2 3" key="1">
    <citation type="journal article" date="2016" name="Genome Biol. Evol.">
        <title>Divergent and convergent evolution of fungal pathogenicity.</title>
        <authorList>
            <person name="Shang Y."/>
            <person name="Xiao G."/>
            <person name="Zheng P."/>
            <person name="Cen K."/>
            <person name="Zhan S."/>
            <person name="Wang C."/>
        </authorList>
    </citation>
    <scope>NUCLEOTIDE SEQUENCE [LARGE SCALE GENOMIC DNA]</scope>
    <source>
        <strain evidence="2 3">ARSEF 2679</strain>
    </source>
</reference>
<dbReference type="SUPFAM" id="SSF56112">
    <property type="entry name" value="Protein kinase-like (PK-like)"/>
    <property type="match status" value="1"/>
</dbReference>
<dbReference type="Proteomes" id="UP000076744">
    <property type="component" value="Unassembled WGS sequence"/>
</dbReference>
<accession>A0A167PNN0</accession>
<gene>
    <name evidence="2" type="ORF">ISF_07375</name>
</gene>
<organism evidence="2 3">
    <name type="scientific">Cordyceps fumosorosea (strain ARSEF 2679)</name>
    <name type="common">Isaria fumosorosea</name>
    <dbReference type="NCBI Taxonomy" id="1081104"/>
    <lineage>
        <taxon>Eukaryota</taxon>
        <taxon>Fungi</taxon>
        <taxon>Dikarya</taxon>
        <taxon>Ascomycota</taxon>
        <taxon>Pezizomycotina</taxon>
        <taxon>Sordariomycetes</taxon>
        <taxon>Hypocreomycetidae</taxon>
        <taxon>Hypocreales</taxon>
        <taxon>Cordycipitaceae</taxon>
        <taxon>Cordyceps</taxon>
    </lineage>
</organism>
<dbReference type="Pfam" id="PF01636">
    <property type="entry name" value="APH"/>
    <property type="match status" value="1"/>
</dbReference>
<dbReference type="PANTHER" id="PTHR21310:SF15">
    <property type="entry name" value="AMINOGLYCOSIDE PHOSPHOTRANSFERASE DOMAIN-CONTAINING PROTEIN"/>
    <property type="match status" value="1"/>
</dbReference>
<proteinExistence type="predicted"/>
<dbReference type="PANTHER" id="PTHR21310">
    <property type="entry name" value="AMINOGLYCOSIDE PHOSPHOTRANSFERASE-RELATED-RELATED"/>
    <property type="match status" value="1"/>
</dbReference>
<evidence type="ECO:0000259" key="1">
    <source>
        <dbReference type="Pfam" id="PF01636"/>
    </source>
</evidence>
<feature type="domain" description="Aminoglycoside phosphotransferase" evidence="1">
    <location>
        <begin position="103"/>
        <end position="260"/>
    </location>
</feature>
<keyword evidence="2" id="KW-0418">Kinase</keyword>
<evidence type="ECO:0000313" key="3">
    <source>
        <dbReference type="Proteomes" id="UP000076744"/>
    </source>
</evidence>
<dbReference type="EMBL" id="AZHB01000021">
    <property type="protein sequence ID" value="OAA56859.1"/>
    <property type="molecule type" value="Genomic_DNA"/>
</dbReference>
<dbReference type="RefSeq" id="XP_018701890.1">
    <property type="nucleotide sequence ID" value="XM_018850978.1"/>
</dbReference>
<dbReference type="InterPro" id="IPR002575">
    <property type="entry name" value="Aminoglycoside_PTrfase"/>
</dbReference>
<dbReference type="AlphaFoldDB" id="A0A167PNN0"/>
<dbReference type="GO" id="GO:0016301">
    <property type="term" value="F:kinase activity"/>
    <property type="evidence" value="ECO:0007669"/>
    <property type="project" value="UniProtKB-KW"/>
</dbReference>
<dbReference type="STRING" id="1081104.A0A167PNN0"/>